<dbReference type="InterPro" id="IPR032466">
    <property type="entry name" value="Metal_Hydrolase"/>
</dbReference>
<dbReference type="RefSeq" id="WP_393992981.1">
    <property type="nucleotide sequence ID" value="NZ_JBAFVH010000007.1"/>
</dbReference>
<comment type="caution">
    <text evidence="4">The sequence shown here is derived from an EMBL/GenBank/DDBJ whole genome shotgun (WGS) entry which is preliminary data.</text>
</comment>
<accession>A0ABW6ZXH5</accession>
<dbReference type="InterPro" id="IPR006680">
    <property type="entry name" value="Amidohydro-rel"/>
</dbReference>
<reference evidence="4 5" key="1">
    <citation type="submission" date="2024-02" db="EMBL/GenBank/DDBJ databases">
        <title>Expansion and revision of Xanthobacter and proposal of Roseixanthobacter gen. nov.</title>
        <authorList>
            <person name="Soltysiak M.P.M."/>
            <person name="Jalihal A."/>
            <person name="Ory A."/>
            <person name="Chrisophersen C."/>
            <person name="Lee A.D."/>
            <person name="Boulton J."/>
            <person name="Springer M."/>
        </authorList>
    </citation>
    <scope>NUCLEOTIDE SEQUENCE [LARGE SCALE GENOMIC DNA]</scope>
    <source>
        <strain evidence="4 5">23A</strain>
    </source>
</reference>
<protein>
    <submittedName>
        <fullName evidence="4">Amidohydrolase family protein</fullName>
    </submittedName>
</protein>
<evidence type="ECO:0000259" key="3">
    <source>
        <dbReference type="Pfam" id="PF04909"/>
    </source>
</evidence>
<keyword evidence="5" id="KW-1185">Reference proteome</keyword>
<dbReference type="PANTHER" id="PTHR21240">
    <property type="entry name" value="2-AMINO-3-CARBOXYLMUCONATE-6-SEMIALDEHYDE DECARBOXYLASE"/>
    <property type="match status" value="1"/>
</dbReference>
<sequence>MVASPQDAAEGTEPPHGGLGQRDLVPASDLGDGVPAAGPIRKIALEEHFTTPDLASRNVARPTRSDALFADIERRLVDFGSLRLETMDRAGISLCVLSVTTPGVQAEKDTATAISLARKANDALAEEVHRQPKRYAGFAHLPMQDPVVAADELERCVRQLGFKGALINGQTNGQYLDADRFLPFWERVADLDVPVYLHPGELADAPAMFAERPELGGAVWAWTAETASHALRLVFGGTFSRFPTLKVLLGHMGETLPSLLWRFDSRWQCTLGETLPPEQLPSAIIRRHFAITTSGVCDPTALAAAIAAMGEDAVMFSVDYPYEDTSTAAAFIEAAPLDPAVRAKVCHGNAERILKL</sequence>
<evidence type="ECO:0000313" key="5">
    <source>
        <dbReference type="Proteomes" id="UP001604002"/>
    </source>
</evidence>
<evidence type="ECO:0000313" key="4">
    <source>
        <dbReference type="EMBL" id="MFG1373177.1"/>
    </source>
</evidence>
<dbReference type="Proteomes" id="UP001604002">
    <property type="component" value="Unassembled WGS sequence"/>
</dbReference>
<feature type="domain" description="Amidohydrolase-related" evidence="3">
    <location>
        <begin position="104"/>
        <end position="356"/>
    </location>
</feature>
<feature type="region of interest" description="Disordered" evidence="2">
    <location>
        <begin position="1"/>
        <end position="31"/>
    </location>
</feature>
<keyword evidence="1" id="KW-0456">Lyase</keyword>
<gene>
    <name evidence="4" type="ORF">V5F32_13455</name>
</gene>
<evidence type="ECO:0000256" key="2">
    <source>
        <dbReference type="SAM" id="MobiDB-lite"/>
    </source>
</evidence>
<dbReference type="Gene3D" id="3.20.20.140">
    <property type="entry name" value="Metal-dependent hydrolases"/>
    <property type="match status" value="1"/>
</dbReference>
<dbReference type="EMBL" id="JBAFVH010000007">
    <property type="protein sequence ID" value="MFG1373177.1"/>
    <property type="molecule type" value="Genomic_DNA"/>
</dbReference>
<name>A0ABW6ZXH5_9HYPH</name>
<proteinExistence type="predicted"/>
<dbReference type="PANTHER" id="PTHR21240:SF30">
    <property type="entry name" value="AMIDOHYDROLASE-RELATED DOMAIN-CONTAINING PROTEIN-RELATED"/>
    <property type="match status" value="1"/>
</dbReference>
<evidence type="ECO:0000256" key="1">
    <source>
        <dbReference type="ARBA" id="ARBA00023239"/>
    </source>
</evidence>
<dbReference type="InterPro" id="IPR032465">
    <property type="entry name" value="ACMSD"/>
</dbReference>
<dbReference type="SUPFAM" id="SSF51556">
    <property type="entry name" value="Metallo-dependent hydrolases"/>
    <property type="match status" value="1"/>
</dbReference>
<organism evidence="4 5">
    <name type="scientific">Xanthobacter oligotrophicus</name>
    <dbReference type="NCBI Taxonomy" id="2607286"/>
    <lineage>
        <taxon>Bacteria</taxon>
        <taxon>Pseudomonadati</taxon>
        <taxon>Pseudomonadota</taxon>
        <taxon>Alphaproteobacteria</taxon>
        <taxon>Hyphomicrobiales</taxon>
        <taxon>Xanthobacteraceae</taxon>
        <taxon>Xanthobacter</taxon>
    </lineage>
</organism>
<dbReference type="Pfam" id="PF04909">
    <property type="entry name" value="Amidohydro_2"/>
    <property type="match status" value="1"/>
</dbReference>